<evidence type="ECO:0000256" key="12">
    <source>
        <dbReference type="HAMAP-Rule" id="MF_00165"/>
    </source>
</evidence>
<evidence type="ECO:0000259" key="13">
    <source>
        <dbReference type="Pfam" id="PF02223"/>
    </source>
</evidence>
<evidence type="ECO:0000256" key="8">
    <source>
        <dbReference type="ARBA" id="ARBA00022840"/>
    </source>
</evidence>
<dbReference type="EC" id="2.7.4.9" evidence="2 12"/>
<evidence type="ECO:0000256" key="7">
    <source>
        <dbReference type="ARBA" id="ARBA00022777"/>
    </source>
</evidence>
<dbReference type="AlphaFoldDB" id="A0A0D2G6Z7"/>
<dbReference type="InterPro" id="IPR018094">
    <property type="entry name" value="Thymidylate_kinase"/>
</dbReference>
<dbReference type="PANTHER" id="PTHR10344:SF4">
    <property type="entry name" value="UMP-CMP KINASE 2, MITOCHONDRIAL"/>
    <property type="match status" value="1"/>
</dbReference>
<evidence type="ECO:0000256" key="4">
    <source>
        <dbReference type="ARBA" id="ARBA00022679"/>
    </source>
</evidence>
<dbReference type="Pfam" id="PF02223">
    <property type="entry name" value="Thymidylate_kin"/>
    <property type="match status" value="1"/>
</dbReference>
<accession>A0A0D2G6Z7</accession>
<dbReference type="Proteomes" id="UP000032233">
    <property type="component" value="Unassembled WGS sequence"/>
</dbReference>
<evidence type="ECO:0000313" key="14">
    <source>
        <dbReference type="EMBL" id="KIX10747.1"/>
    </source>
</evidence>
<evidence type="ECO:0000256" key="5">
    <source>
        <dbReference type="ARBA" id="ARBA00022727"/>
    </source>
</evidence>
<dbReference type="NCBIfam" id="TIGR00041">
    <property type="entry name" value="DTMP_kinase"/>
    <property type="match status" value="1"/>
</dbReference>
<dbReference type="EMBL" id="AZAC01000083">
    <property type="protein sequence ID" value="KIX10747.1"/>
    <property type="molecule type" value="Genomic_DNA"/>
</dbReference>
<dbReference type="FunFam" id="3.40.50.300:FF:000225">
    <property type="entry name" value="Thymidylate kinase"/>
    <property type="match status" value="1"/>
</dbReference>
<dbReference type="InParanoid" id="A0A0D2G6Z7"/>
<dbReference type="FunCoup" id="A0A0D2G6Z7">
    <property type="interactions" value="525"/>
</dbReference>
<evidence type="ECO:0000256" key="1">
    <source>
        <dbReference type="ARBA" id="ARBA00009776"/>
    </source>
</evidence>
<evidence type="ECO:0000256" key="9">
    <source>
        <dbReference type="ARBA" id="ARBA00029962"/>
    </source>
</evidence>
<dbReference type="GO" id="GO:0006227">
    <property type="term" value="P:dUDP biosynthetic process"/>
    <property type="evidence" value="ECO:0007669"/>
    <property type="project" value="TreeGrafter"/>
</dbReference>
<dbReference type="InterPro" id="IPR027417">
    <property type="entry name" value="P-loop_NTPase"/>
</dbReference>
<dbReference type="InterPro" id="IPR018095">
    <property type="entry name" value="Thymidylate_kin_CS"/>
</dbReference>
<protein>
    <recommendedName>
        <fullName evidence="3 12">Thymidylate kinase</fullName>
        <ecNumber evidence="2 12">2.7.4.9</ecNumber>
    </recommendedName>
    <alternativeName>
        <fullName evidence="9 12">dTMP kinase</fullName>
    </alternativeName>
</protein>
<keyword evidence="5 12" id="KW-0545">Nucleotide biosynthesis</keyword>
<dbReference type="SUPFAM" id="SSF52540">
    <property type="entry name" value="P-loop containing nucleoside triphosphate hydrolases"/>
    <property type="match status" value="1"/>
</dbReference>
<proteinExistence type="inferred from homology"/>
<comment type="caution">
    <text evidence="14">The sequence shown here is derived from an EMBL/GenBank/DDBJ whole genome shotgun (WGS) entry which is preliminary data.</text>
</comment>
<comment type="function">
    <text evidence="11 12">Phosphorylation of dTMP to form dTDP in both de novo and salvage pathways of dTTP synthesis.</text>
</comment>
<evidence type="ECO:0000256" key="10">
    <source>
        <dbReference type="ARBA" id="ARBA00048743"/>
    </source>
</evidence>
<evidence type="ECO:0000313" key="15">
    <source>
        <dbReference type="Proteomes" id="UP000032233"/>
    </source>
</evidence>
<feature type="binding site" evidence="12">
    <location>
        <begin position="5"/>
        <end position="12"/>
    </location>
    <ligand>
        <name>ATP</name>
        <dbReference type="ChEBI" id="CHEBI:30616"/>
    </ligand>
</feature>
<dbReference type="PROSITE" id="PS01331">
    <property type="entry name" value="THYMIDYLATE_KINASE"/>
    <property type="match status" value="1"/>
</dbReference>
<dbReference type="GO" id="GO:0006235">
    <property type="term" value="P:dTTP biosynthetic process"/>
    <property type="evidence" value="ECO:0007669"/>
    <property type="project" value="UniProtKB-UniRule"/>
</dbReference>
<evidence type="ECO:0000256" key="11">
    <source>
        <dbReference type="ARBA" id="ARBA00057735"/>
    </source>
</evidence>
<dbReference type="CDD" id="cd01672">
    <property type="entry name" value="TMPK"/>
    <property type="match status" value="1"/>
</dbReference>
<comment type="similarity">
    <text evidence="1 12">Belongs to the thymidylate kinase family.</text>
</comment>
<dbReference type="InterPro" id="IPR039430">
    <property type="entry name" value="Thymidylate_kin-like_dom"/>
</dbReference>
<dbReference type="GO" id="GO:0004798">
    <property type="term" value="F:dTMP kinase activity"/>
    <property type="evidence" value="ECO:0007669"/>
    <property type="project" value="UniProtKB-UniRule"/>
</dbReference>
<keyword evidence="15" id="KW-1185">Reference proteome</keyword>
<dbReference type="Gene3D" id="3.40.50.300">
    <property type="entry name" value="P-loop containing nucleotide triphosphate hydrolases"/>
    <property type="match status" value="1"/>
</dbReference>
<comment type="catalytic activity">
    <reaction evidence="10 12">
        <text>dTMP + ATP = dTDP + ADP</text>
        <dbReference type="Rhea" id="RHEA:13517"/>
        <dbReference type="ChEBI" id="CHEBI:30616"/>
        <dbReference type="ChEBI" id="CHEBI:58369"/>
        <dbReference type="ChEBI" id="CHEBI:63528"/>
        <dbReference type="ChEBI" id="CHEBI:456216"/>
        <dbReference type="EC" id="2.7.4.9"/>
    </reaction>
</comment>
<dbReference type="GO" id="GO:0005524">
    <property type="term" value="F:ATP binding"/>
    <property type="evidence" value="ECO:0007669"/>
    <property type="project" value="UniProtKB-UniRule"/>
</dbReference>
<keyword evidence="7 12" id="KW-0418">Kinase</keyword>
<dbReference type="PANTHER" id="PTHR10344">
    <property type="entry name" value="THYMIDYLATE KINASE"/>
    <property type="match status" value="1"/>
</dbReference>
<keyword evidence="6 12" id="KW-0547">Nucleotide-binding</keyword>
<keyword evidence="4 12" id="KW-0808">Transferase</keyword>
<dbReference type="GO" id="GO:0005829">
    <property type="term" value="C:cytosol"/>
    <property type="evidence" value="ECO:0007669"/>
    <property type="project" value="TreeGrafter"/>
</dbReference>
<dbReference type="GO" id="GO:0006233">
    <property type="term" value="P:dTDP biosynthetic process"/>
    <property type="evidence" value="ECO:0007669"/>
    <property type="project" value="InterPro"/>
</dbReference>
<organism evidence="14 15">
    <name type="scientific">Dethiosulfatarculus sandiegensis</name>
    <dbReference type="NCBI Taxonomy" id="1429043"/>
    <lineage>
        <taxon>Bacteria</taxon>
        <taxon>Pseudomonadati</taxon>
        <taxon>Thermodesulfobacteriota</taxon>
        <taxon>Desulfarculia</taxon>
        <taxon>Desulfarculales</taxon>
        <taxon>Desulfarculaceae</taxon>
        <taxon>Dethiosulfatarculus</taxon>
    </lineage>
</organism>
<sequence length="211" mass="23692">MTMEGGEGVGKTTQMRMLERRIKAAGFEVFITREPGDTLLGTEIRRMVSEVKDESPCPEAELLLYLADRAEHVRKVIRPALKKGKLVLCDRFADSSEVYQGRARGLGAEKVRELNKWVCGDVWPDLTLFLDMDPGEGLTRASQRQGWLGLDRLEQEGVTFHQAVRKGFVEQAAADASRIKIVPAQGKAEEVAERIWTLVKPVLQKWKNSEA</sequence>
<evidence type="ECO:0000256" key="3">
    <source>
        <dbReference type="ARBA" id="ARBA00017144"/>
    </source>
</evidence>
<keyword evidence="8 12" id="KW-0067">ATP-binding</keyword>
<name>A0A0D2G6Z7_9BACT</name>
<dbReference type="PATRIC" id="fig|1429043.3.peg.5918"/>
<feature type="domain" description="Thymidylate kinase-like" evidence="13">
    <location>
        <begin position="4"/>
        <end position="195"/>
    </location>
</feature>
<reference evidence="14 15" key="1">
    <citation type="submission" date="2013-11" db="EMBL/GenBank/DDBJ databases">
        <title>Metagenomic analysis of a methanogenic consortium involved in long chain n-alkane degradation.</title>
        <authorList>
            <person name="Davidova I.A."/>
            <person name="Callaghan A.V."/>
            <person name="Wawrik B."/>
            <person name="Pruitt S."/>
            <person name="Marks C."/>
            <person name="Duncan K.E."/>
            <person name="Suflita J.M."/>
        </authorList>
    </citation>
    <scope>NUCLEOTIDE SEQUENCE [LARGE SCALE GENOMIC DNA]</scope>
    <source>
        <strain evidence="14 15">SPR</strain>
    </source>
</reference>
<evidence type="ECO:0000256" key="6">
    <source>
        <dbReference type="ARBA" id="ARBA00022741"/>
    </source>
</evidence>
<dbReference type="HAMAP" id="MF_00165">
    <property type="entry name" value="Thymidylate_kinase"/>
    <property type="match status" value="1"/>
</dbReference>
<gene>
    <name evidence="12" type="primary">tmk</name>
    <name evidence="14" type="ORF">X474_27845</name>
</gene>
<dbReference type="STRING" id="1429043.X474_27845"/>
<evidence type="ECO:0000256" key="2">
    <source>
        <dbReference type="ARBA" id="ARBA00012980"/>
    </source>
</evidence>